<dbReference type="SUPFAM" id="SSF53383">
    <property type="entry name" value="PLP-dependent transferases"/>
    <property type="match status" value="1"/>
</dbReference>
<keyword evidence="2" id="KW-0663">Pyridoxal phosphate</keyword>
<dbReference type="SUPFAM" id="SSF46785">
    <property type="entry name" value="Winged helix' DNA-binding domain"/>
    <property type="match status" value="1"/>
</dbReference>
<dbReference type="GO" id="GO:0003677">
    <property type="term" value="F:DNA binding"/>
    <property type="evidence" value="ECO:0007669"/>
    <property type="project" value="UniProtKB-KW"/>
</dbReference>
<dbReference type="Pfam" id="PF00155">
    <property type="entry name" value="Aminotran_1_2"/>
    <property type="match status" value="1"/>
</dbReference>
<evidence type="ECO:0000256" key="1">
    <source>
        <dbReference type="ARBA" id="ARBA00005384"/>
    </source>
</evidence>
<keyword evidence="3" id="KW-0805">Transcription regulation</keyword>
<sequence>MWLPLDVDGPLSLGRQLYERLKQMILDGELAAGARLPSSRALAVELGVSRNTVLDAYDQLSAEGYLETRHGSGTRVAAGIVSERGEGGANRAPFVIAPAAVPERPSGVVSFRSGIPALDVFPREEWARTYQRVCAALPDDALRYSAPAGVRALREAIAGYLRRTRGIRCHAERVMITSGATQGLRIMSRLLQRSGGVVLAEDPAHAGLREVLEVTGLRVEGVPVDDRGMDTGMLPSAEEARRAGVAFVYVTPSHQYPLGGILPVQRRQALVRFAREAECLIVEDDYDGEFRHEGSPVGTLHELAPESVVYLGSFSKVLAPALRLGFAILPARLLAAWHREKLYSDVHTDALSQHALASFIGSGALERHIWRMKKLYRRRRAFLVKSLMRHFGDAVGIRGHATGLHLVAAFTGVRFDDTVMSELARGGVEATSVHAYALQHGDDHVNELILGYAHLSEEAMEQGVRLLKQVLGNAGRVPVG</sequence>
<comment type="similarity">
    <text evidence="1">In the C-terminal section; belongs to the class-I pyridoxal-phosphate-dependent aminotransferase family.</text>
</comment>
<dbReference type="CDD" id="cd00609">
    <property type="entry name" value="AAT_like"/>
    <property type="match status" value="1"/>
</dbReference>
<dbReference type="AlphaFoldDB" id="A0A0H3A7L7"/>
<evidence type="ECO:0000313" key="7">
    <source>
        <dbReference type="EMBL" id="ABM28163.1"/>
    </source>
</evidence>
<evidence type="ECO:0000256" key="5">
    <source>
        <dbReference type="ARBA" id="ARBA00023163"/>
    </source>
</evidence>
<dbReference type="EMBL" id="CP000527">
    <property type="protein sequence ID" value="ABM28163.1"/>
    <property type="molecule type" value="Genomic_DNA"/>
</dbReference>
<dbReference type="InterPro" id="IPR015424">
    <property type="entry name" value="PyrdxlP-dep_Trfase"/>
</dbReference>
<evidence type="ECO:0000259" key="6">
    <source>
        <dbReference type="PROSITE" id="PS50949"/>
    </source>
</evidence>
<dbReference type="KEGG" id="dvl:Dvul_1143"/>
<feature type="domain" description="HTH gntR-type" evidence="6">
    <location>
        <begin position="11"/>
        <end position="79"/>
    </location>
</feature>
<accession>A0A0H3A7L7</accession>
<protein>
    <submittedName>
        <fullName evidence="7">Transcriptional regulator, GntR family</fullName>
    </submittedName>
</protein>
<organism evidence="7 8">
    <name type="scientific">Nitratidesulfovibrio vulgaris (strain DP4)</name>
    <name type="common">Desulfovibrio vulgaris</name>
    <dbReference type="NCBI Taxonomy" id="391774"/>
    <lineage>
        <taxon>Bacteria</taxon>
        <taxon>Pseudomonadati</taxon>
        <taxon>Thermodesulfobacteriota</taxon>
        <taxon>Desulfovibrionia</taxon>
        <taxon>Desulfovibrionales</taxon>
        <taxon>Desulfovibrionaceae</taxon>
        <taxon>Nitratidesulfovibrio</taxon>
    </lineage>
</organism>
<keyword evidence="4" id="KW-0238">DNA-binding</keyword>
<evidence type="ECO:0000313" key="8">
    <source>
        <dbReference type="Proteomes" id="UP000009173"/>
    </source>
</evidence>
<dbReference type="Proteomes" id="UP000009173">
    <property type="component" value="Chromosome"/>
</dbReference>
<evidence type="ECO:0000256" key="4">
    <source>
        <dbReference type="ARBA" id="ARBA00023125"/>
    </source>
</evidence>
<dbReference type="InterPro" id="IPR004839">
    <property type="entry name" value="Aminotransferase_I/II_large"/>
</dbReference>
<evidence type="ECO:0000256" key="2">
    <source>
        <dbReference type="ARBA" id="ARBA00022898"/>
    </source>
</evidence>
<dbReference type="PANTHER" id="PTHR46577:SF1">
    <property type="entry name" value="HTH-TYPE TRANSCRIPTIONAL REGULATORY PROTEIN GABR"/>
    <property type="match status" value="1"/>
</dbReference>
<dbReference type="SMART" id="SM00345">
    <property type="entry name" value="HTH_GNTR"/>
    <property type="match status" value="1"/>
</dbReference>
<dbReference type="Gene3D" id="1.10.10.10">
    <property type="entry name" value="Winged helix-like DNA-binding domain superfamily/Winged helix DNA-binding domain"/>
    <property type="match status" value="1"/>
</dbReference>
<dbReference type="GO" id="GO:0003700">
    <property type="term" value="F:DNA-binding transcription factor activity"/>
    <property type="evidence" value="ECO:0007669"/>
    <property type="project" value="InterPro"/>
</dbReference>
<dbReference type="CDD" id="cd07377">
    <property type="entry name" value="WHTH_GntR"/>
    <property type="match status" value="1"/>
</dbReference>
<dbReference type="GO" id="GO:0030170">
    <property type="term" value="F:pyridoxal phosphate binding"/>
    <property type="evidence" value="ECO:0007669"/>
    <property type="project" value="InterPro"/>
</dbReference>
<dbReference type="Gene3D" id="3.40.640.10">
    <property type="entry name" value="Type I PLP-dependent aspartate aminotransferase-like (Major domain)"/>
    <property type="match status" value="1"/>
</dbReference>
<dbReference type="PANTHER" id="PTHR46577">
    <property type="entry name" value="HTH-TYPE TRANSCRIPTIONAL REGULATORY PROTEIN GABR"/>
    <property type="match status" value="1"/>
</dbReference>
<dbReference type="Pfam" id="PF00392">
    <property type="entry name" value="GntR"/>
    <property type="match status" value="1"/>
</dbReference>
<gene>
    <name evidence="7" type="ordered locus">Dvul_1143</name>
</gene>
<evidence type="ECO:0000256" key="3">
    <source>
        <dbReference type="ARBA" id="ARBA00023015"/>
    </source>
</evidence>
<dbReference type="HOGENOM" id="CLU_017584_0_1_7"/>
<dbReference type="InterPro" id="IPR036388">
    <property type="entry name" value="WH-like_DNA-bd_sf"/>
</dbReference>
<dbReference type="InterPro" id="IPR015421">
    <property type="entry name" value="PyrdxlP-dep_Trfase_major"/>
</dbReference>
<name>A0A0H3A7L7_NITV4</name>
<dbReference type="RefSeq" id="WP_011792096.1">
    <property type="nucleotide sequence ID" value="NC_008751.1"/>
</dbReference>
<reference evidence="8" key="1">
    <citation type="journal article" date="2009" name="Environ. Microbiol.">
        <title>Contribution of mobile genetic elements to Desulfovibrio vulgaris genome plasticity.</title>
        <authorList>
            <person name="Walker C.B."/>
            <person name="Stolyar S."/>
            <person name="Chivian D."/>
            <person name="Pinel N."/>
            <person name="Gabster J.A."/>
            <person name="Dehal P.S."/>
            <person name="He Z."/>
            <person name="Yang Z.K."/>
            <person name="Yen H.C."/>
            <person name="Zhou J."/>
            <person name="Wall J.D."/>
            <person name="Hazen T.C."/>
            <person name="Arkin A.P."/>
            <person name="Stahl D.A."/>
        </authorList>
    </citation>
    <scope>NUCLEOTIDE SEQUENCE [LARGE SCALE GENOMIC DNA]</scope>
    <source>
        <strain evidence="8">DP4</strain>
    </source>
</reference>
<dbReference type="PRINTS" id="PR00035">
    <property type="entry name" value="HTHGNTR"/>
</dbReference>
<proteinExistence type="inferred from homology"/>
<dbReference type="InterPro" id="IPR051446">
    <property type="entry name" value="HTH_trans_reg/aminotransferase"/>
</dbReference>
<keyword evidence="5" id="KW-0804">Transcription</keyword>
<dbReference type="PROSITE" id="PS50949">
    <property type="entry name" value="HTH_GNTR"/>
    <property type="match status" value="1"/>
</dbReference>
<dbReference type="InterPro" id="IPR000524">
    <property type="entry name" value="Tscrpt_reg_HTH_GntR"/>
</dbReference>
<dbReference type="InterPro" id="IPR036390">
    <property type="entry name" value="WH_DNA-bd_sf"/>
</dbReference>